<dbReference type="EMBL" id="CP027226">
    <property type="protein sequence ID" value="AVM42800.1"/>
    <property type="molecule type" value="Genomic_DNA"/>
</dbReference>
<dbReference type="RefSeq" id="WP_106012750.1">
    <property type="nucleotide sequence ID" value="NZ_CP027226.1"/>
</dbReference>
<name>A0A2S0KP39_9FIRM</name>
<keyword evidence="1" id="KW-0732">Signal</keyword>
<dbReference type="KEGG" id="fsa:C5Q98_06055"/>
<accession>A0A2S0KP39</accession>
<feature type="signal peptide" evidence="1">
    <location>
        <begin position="1"/>
        <end position="27"/>
    </location>
</feature>
<evidence type="ECO:0008006" key="4">
    <source>
        <dbReference type="Google" id="ProtNLM"/>
    </source>
</evidence>
<proteinExistence type="predicted"/>
<evidence type="ECO:0000313" key="3">
    <source>
        <dbReference type="Proteomes" id="UP000237947"/>
    </source>
</evidence>
<feature type="chain" id="PRO_5039246601" description="Lipoprotein" evidence="1">
    <location>
        <begin position="28"/>
        <end position="427"/>
    </location>
</feature>
<reference evidence="3" key="1">
    <citation type="submission" date="2018-02" db="EMBL/GenBank/DDBJ databases">
        <authorList>
            <person name="Holder M.E."/>
            <person name="Ajami N.J."/>
            <person name="Petrosino J.F."/>
        </authorList>
    </citation>
    <scope>NUCLEOTIDE SEQUENCE [LARGE SCALE GENOMIC DNA]</scope>
    <source>
        <strain evidence="3">CCUG 47711</strain>
    </source>
</reference>
<gene>
    <name evidence="2" type="ORF">C5Q98_06055</name>
</gene>
<evidence type="ECO:0000313" key="2">
    <source>
        <dbReference type="EMBL" id="AVM42800.1"/>
    </source>
</evidence>
<dbReference type="OrthoDB" id="2054733at2"/>
<keyword evidence="3" id="KW-1185">Reference proteome</keyword>
<dbReference type="AlphaFoldDB" id="A0A2S0KP39"/>
<protein>
    <recommendedName>
        <fullName evidence="4">Lipoprotein</fullName>
    </recommendedName>
</protein>
<sequence length="427" mass="49931">MTRERKIGFTKKIAVMLSVLLLTSCKAETPSKVYDFSAEENQDYIFDNYPDIPGETEAKKYLESRYPGMDFEFVEERKVSEETNYNSLSDPEIIWVFNNSIAGKFNVYLDYSKVIGADYYKTTFATDFQLELLNKILPEVTKDFSSEEQSKIIELPKYLDYSVARLGLQFTDTEDMRATINLARKLDQKLKAEYPGFNLRFLFYADKGEIAEDFKVLCGAYDMSQNPDDKVLANEMEYNDLIFSIQSQTGLDKYTKEQIEAAVADTSRDNYQFRYIDLGEMTLENILEYSEDKDKEPDVKFWKDLANNSYGTESIQMATLYRILERSNYPSLEGSVEKFSFTGANNKKYEFSYDFVIKNDAEEQIKIKGEDYTIEQKLRFLGPEFYYKVDGKNVYFNNFNPTFNSITYDEFTVMTSKFLRNLWEEVD</sequence>
<evidence type="ECO:0000256" key="1">
    <source>
        <dbReference type="SAM" id="SignalP"/>
    </source>
</evidence>
<organism evidence="2 3">
    <name type="scientific">Fastidiosipila sanguinis</name>
    <dbReference type="NCBI Taxonomy" id="236753"/>
    <lineage>
        <taxon>Bacteria</taxon>
        <taxon>Bacillati</taxon>
        <taxon>Bacillota</taxon>
        <taxon>Clostridia</taxon>
        <taxon>Eubacteriales</taxon>
        <taxon>Oscillospiraceae</taxon>
        <taxon>Fastidiosipila</taxon>
    </lineage>
</organism>
<dbReference type="PROSITE" id="PS51257">
    <property type="entry name" value="PROKAR_LIPOPROTEIN"/>
    <property type="match status" value="1"/>
</dbReference>
<dbReference type="Proteomes" id="UP000237947">
    <property type="component" value="Chromosome"/>
</dbReference>